<feature type="compositionally biased region" description="Polar residues" evidence="2">
    <location>
        <begin position="7"/>
        <end position="20"/>
    </location>
</feature>
<evidence type="ECO:0000256" key="2">
    <source>
        <dbReference type="SAM" id="MobiDB-lite"/>
    </source>
</evidence>
<gene>
    <name evidence="4" type="primary">LOC115886592</name>
</gene>
<dbReference type="KEGG" id="soy:115886592"/>
<dbReference type="OrthoDB" id="6751537at2759"/>
<keyword evidence="3" id="KW-1185">Reference proteome</keyword>
<sequence>MSHSHENSASQQESKENSNVLSQQLQDYTVLIKQRVQFYREENTKMDEIFKKLKLLTDELRISGLGGCVDNIDKLVSEYEAKYLNPDNAALNQAEKLRKHNNYLSKLKICIRYYTNLNDTLSKEIKYVRSELDKSKENVNSILKLSSEDVQQLEEKARKYENELIKFEKKYPWLKNPEFDLPNISKYVDTLKALKEEKDSLVKELSIYQDLKPDIKKAGEQLAELKEQVKSMKLFEQN</sequence>
<protein>
    <submittedName>
        <fullName evidence="4">Uncharacterized protein LOC115886592</fullName>
    </submittedName>
</protein>
<feature type="region of interest" description="Disordered" evidence="2">
    <location>
        <begin position="1"/>
        <end position="20"/>
    </location>
</feature>
<evidence type="ECO:0000313" key="3">
    <source>
        <dbReference type="Proteomes" id="UP000504635"/>
    </source>
</evidence>
<accession>A0A6J2YEX1</accession>
<evidence type="ECO:0000256" key="1">
    <source>
        <dbReference type="SAM" id="Coils"/>
    </source>
</evidence>
<organism evidence="3 4">
    <name type="scientific">Sitophilus oryzae</name>
    <name type="common">Rice weevil</name>
    <name type="synonym">Curculio oryzae</name>
    <dbReference type="NCBI Taxonomy" id="7048"/>
    <lineage>
        <taxon>Eukaryota</taxon>
        <taxon>Metazoa</taxon>
        <taxon>Ecdysozoa</taxon>
        <taxon>Arthropoda</taxon>
        <taxon>Hexapoda</taxon>
        <taxon>Insecta</taxon>
        <taxon>Pterygota</taxon>
        <taxon>Neoptera</taxon>
        <taxon>Endopterygota</taxon>
        <taxon>Coleoptera</taxon>
        <taxon>Polyphaga</taxon>
        <taxon>Cucujiformia</taxon>
        <taxon>Curculionidae</taxon>
        <taxon>Dryophthorinae</taxon>
        <taxon>Sitophilus</taxon>
    </lineage>
</organism>
<feature type="coiled-coil region" evidence="1">
    <location>
        <begin position="118"/>
        <end position="235"/>
    </location>
</feature>
<dbReference type="GeneID" id="115886592"/>
<reference evidence="4" key="1">
    <citation type="submission" date="2025-08" db="UniProtKB">
        <authorList>
            <consortium name="RefSeq"/>
        </authorList>
    </citation>
    <scope>IDENTIFICATION</scope>
    <source>
        <tissue evidence="4">Gonads</tissue>
    </source>
</reference>
<keyword evidence="1" id="KW-0175">Coiled coil</keyword>
<name>A0A6J2YEX1_SITOR</name>
<evidence type="ECO:0000313" key="4">
    <source>
        <dbReference type="RefSeq" id="XP_030761689.1"/>
    </source>
</evidence>
<dbReference type="Proteomes" id="UP000504635">
    <property type="component" value="Unplaced"/>
</dbReference>
<proteinExistence type="predicted"/>
<dbReference type="RefSeq" id="XP_030761689.1">
    <property type="nucleotide sequence ID" value="XM_030905829.1"/>
</dbReference>
<dbReference type="AlphaFoldDB" id="A0A6J2YEX1"/>
<dbReference type="InParanoid" id="A0A6J2YEX1"/>